<dbReference type="eggNOG" id="ENOG502S19X">
    <property type="taxonomic scope" value="Eukaryota"/>
</dbReference>
<dbReference type="GeneID" id="5006039"/>
<reference evidence="2 3" key="1">
    <citation type="journal article" date="2007" name="Proc. Natl. Acad. Sci. U.S.A.">
        <title>The tiny eukaryote Ostreococcus provides genomic insights into the paradox of plankton speciation.</title>
        <authorList>
            <person name="Palenik B."/>
            <person name="Grimwood J."/>
            <person name="Aerts A."/>
            <person name="Rouze P."/>
            <person name="Salamov A."/>
            <person name="Putnam N."/>
            <person name="Dupont C."/>
            <person name="Jorgensen R."/>
            <person name="Derelle E."/>
            <person name="Rombauts S."/>
            <person name="Zhou K."/>
            <person name="Otillar R."/>
            <person name="Merchant S.S."/>
            <person name="Podell S."/>
            <person name="Gaasterland T."/>
            <person name="Napoli C."/>
            <person name="Gendler K."/>
            <person name="Manuell A."/>
            <person name="Tai V."/>
            <person name="Vallon O."/>
            <person name="Piganeau G."/>
            <person name="Jancek S."/>
            <person name="Heijde M."/>
            <person name="Jabbari K."/>
            <person name="Bowler C."/>
            <person name="Lohr M."/>
            <person name="Robbens S."/>
            <person name="Werner G."/>
            <person name="Dubchak I."/>
            <person name="Pazour G.J."/>
            <person name="Ren Q."/>
            <person name="Paulsen I."/>
            <person name="Delwiche C."/>
            <person name="Schmutz J."/>
            <person name="Rokhsar D."/>
            <person name="Van de Peer Y."/>
            <person name="Moreau H."/>
            <person name="Grigoriev I.V."/>
        </authorList>
    </citation>
    <scope>NUCLEOTIDE SEQUENCE [LARGE SCALE GENOMIC DNA]</scope>
    <source>
        <strain evidence="2 3">CCE9901</strain>
    </source>
</reference>
<dbReference type="HOGENOM" id="CLU_1028888_0_0_1"/>
<evidence type="ECO:0000259" key="1">
    <source>
        <dbReference type="Pfam" id="PF07534"/>
    </source>
</evidence>
<evidence type="ECO:0000313" key="2">
    <source>
        <dbReference type="EMBL" id="ABP00163.1"/>
    </source>
</evidence>
<sequence length="237" mass="25909">MNKDEWPDQWPAETTASAAALASDEGEVREIRPALKQTQLEKLALGCAYDARTHGWSARAFHTQLDGQGAAVLVGKTADGETFGGYNPIGWLGYGEARDAISAFLYVLDRKTGKAVKLPKTGGSGMAIIDEDGKGPQWGPDGLKISLEGRSARSRLGTYYETMPDGGDCMFANTKRGSPVELTELRVYVSLEDTEIAKNYQPNALQWQKGELEEIRSNDDDPNHMDGFFGKLFGKKK</sequence>
<dbReference type="Gramene" id="ABP00163">
    <property type="protein sequence ID" value="ABP00163"/>
    <property type="gene ID" value="OSTLU_28070"/>
</dbReference>
<dbReference type="OMA" id="CAYDART"/>
<dbReference type="Proteomes" id="UP000001568">
    <property type="component" value="Chromosome 16"/>
</dbReference>
<organism evidence="2 3">
    <name type="scientific">Ostreococcus lucimarinus (strain CCE9901)</name>
    <dbReference type="NCBI Taxonomy" id="436017"/>
    <lineage>
        <taxon>Eukaryota</taxon>
        <taxon>Viridiplantae</taxon>
        <taxon>Chlorophyta</taxon>
        <taxon>Mamiellophyceae</taxon>
        <taxon>Mamiellales</taxon>
        <taxon>Bathycoccaceae</taxon>
        <taxon>Ostreococcus</taxon>
    </lineage>
</organism>
<dbReference type="AlphaFoldDB" id="A4S942"/>
<feature type="domain" description="TLDc" evidence="1">
    <location>
        <begin position="28"/>
        <end position="115"/>
    </location>
</feature>
<dbReference type="EMBL" id="CP000596">
    <property type="protein sequence ID" value="ABP00163.1"/>
    <property type="molecule type" value="Genomic_DNA"/>
</dbReference>
<dbReference type="Pfam" id="PF07534">
    <property type="entry name" value="TLD"/>
    <property type="match status" value="1"/>
</dbReference>
<protein>
    <recommendedName>
        <fullName evidence="1">TLDc domain-containing protein</fullName>
    </recommendedName>
</protein>
<name>A4S942_OSTLU</name>
<dbReference type="OrthoDB" id="25620at2759"/>
<dbReference type="InterPro" id="IPR006571">
    <property type="entry name" value="TLDc_dom"/>
</dbReference>
<dbReference type="STRING" id="436017.A4S942"/>
<dbReference type="KEGG" id="olu:OSTLU_28070"/>
<accession>A4S942</accession>
<evidence type="ECO:0000313" key="3">
    <source>
        <dbReference type="Proteomes" id="UP000001568"/>
    </source>
</evidence>
<proteinExistence type="predicted"/>
<keyword evidence="3" id="KW-1185">Reference proteome</keyword>
<gene>
    <name evidence="2" type="ORF">OSTLU_28070</name>
</gene>
<dbReference type="RefSeq" id="XP_001421869.1">
    <property type="nucleotide sequence ID" value="XM_001421832.1"/>
</dbReference>